<dbReference type="AlphaFoldDB" id="A0A5B7GBL3"/>
<name>A0A5B7GBL3_PORTR</name>
<accession>A0A5B7GBL3</accession>
<evidence type="ECO:0000313" key="2">
    <source>
        <dbReference type="Proteomes" id="UP000324222"/>
    </source>
</evidence>
<gene>
    <name evidence="1" type="ORF">E2C01_047837</name>
</gene>
<comment type="caution">
    <text evidence="1">The sequence shown here is derived from an EMBL/GenBank/DDBJ whole genome shotgun (WGS) entry which is preliminary data.</text>
</comment>
<organism evidence="1 2">
    <name type="scientific">Portunus trituberculatus</name>
    <name type="common">Swimming crab</name>
    <name type="synonym">Neptunus trituberculatus</name>
    <dbReference type="NCBI Taxonomy" id="210409"/>
    <lineage>
        <taxon>Eukaryota</taxon>
        <taxon>Metazoa</taxon>
        <taxon>Ecdysozoa</taxon>
        <taxon>Arthropoda</taxon>
        <taxon>Crustacea</taxon>
        <taxon>Multicrustacea</taxon>
        <taxon>Malacostraca</taxon>
        <taxon>Eumalacostraca</taxon>
        <taxon>Eucarida</taxon>
        <taxon>Decapoda</taxon>
        <taxon>Pleocyemata</taxon>
        <taxon>Brachyura</taxon>
        <taxon>Eubrachyura</taxon>
        <taxon>Portunoidea</taxon>
        <taxon>Portunidae</taxon>
        <taxon>Portuninae</taxon>
        <taxon>Portunus</taxon>
    </lineage>
</organism>
<proteinExistence type="predicted"/>
<reference evidence="1 2" key="1">
    <citation type="submission" date="2019-05" db="EMBL/GenBank/DDBJ databases">
        <title>Another draft genome of Portunus trituberculatus and its Hox gene families provides insights of decapod evolution.</title>
        <authorList>
            <person name="Jeong J.-H."/>
            <person name="Song I."/>
            <person name="Kim S."/>
            <person name="Choi T."/>
            <person name="Kim D."/>
            <person name="Ryu S."/>
            <person name="Kim W."/>
        </authorList>
    </citation>
    <scope>NUCLEOTIDE SEQUENCE [LARGE SCALE GENOMIC DNA]</scope>
    <source>
        <tissue evidence="1">Muscle</tissue>
    </source>
</reference>
<keyword evidence="2" id="KW-1185">Reference proteome</keyword>
<dbReference type="Proteomes" id="UP000324222">
    <property type="component" value="Unassembled WGS sequence"/>
</dbReference>
<dbReference type="EMBL" id="VSRR010011991">
    <property type="protein sequence ID" value="MPC53934.1"/>
    <property type="molecule type" value="Genomic_DNA"/>
</dbReference>
<evidence type="ECO:0000313" key="1">
    <source>
        <dbReference type="EMBL" id="MPC53934.1"/>
    </source>
</evidence>
<protein>
    <submittedName>
        <fullName evidence="1">Uncharacterized protein</fullName>
    </submittedName>
</protein>
<sequence>MGREALKVKRRVREKSCFLRDRLIVHSYQTEQSKYAKNIITMAQLDNMCSVTTTINTITTTIITTDNER</sequence>